<sequence length="95" mass="10589">MEDEKGIKKKELELKPKKCVDGFEYAEMIEAESSVAEYEKLKPNVAKTYAFELDPFQKQAIVAIVNGHSVFVAAHTSAVKTIIAEYAIAIKVRVT</sequence>
<proteinExistence type="predicted"/>
<name>A0AC35GN86_9BILA</name>
<dbReference type="Proteomes" id="UP000887580">
    <property type="component" value="Unplaced"/>
</dbReference>
<evidence type="ECO:0000313" key="1">
    <source>
        <dbReference type="Proteomes" id="UP000887580"/>
    </source>
</evidence>
<protein>
    <submittedName>
        <fullName evidence="2">Uncharacterized protein</fullName>
    </submittedName>
</protein>
<reference evidence="2" key="1">
    <citation type="submission" date="2022-11" db="UniProtKB">
        <authorList>
            <consortium name="WormBaseParasite"/>
        </authorList>
    </citation>
    <scope>IDENTIFICATION</scope>
</reference>
<evidence type="ECO:0000313" key="2">
    <source>
        <dbReference type="WBParaSite" id="PS1159_v2.g6782.t1"/>
    </source>
</evidence>
<organism evidence="1 2">
    <name type="scientific">Panagrolaimus sp. PS1159</name>
    <dbReference type="NCBI Taxonomy" id="55785"/>
    <lineage>
        <taxon>Eukaryota</taxon>
        <taxon>Metazoa</taxon>
        <taxon>Ecdysozoa</taxon>
        <taxon>Nematoda</taxon>
        <taxon>Chromadorea</taxon>
        <taxon>Rhabditida</taxon>
        <taxon>Tylenchina</taxon>
        <taxon>Panagrolaimomorpha</taxon>
        <taxon>Panagrolaimoidea</taxon>
        <taxon>Panagrolaimidae</taxon>
        <taxon>Panagrolaimus</taxon>
    </lineage>
</organism>
<accession>A0AC35GN86</accession>
<dbReference type="WBParaSite" id="PS1159_v2.g6782.t1">
    <property type="protein sequence ID" value="PS1159_v2.g6782.t1"/>
    <property type="gene ID" value="PS1159_v2.g6782"/>
</dbReference>